<evidence type="ECO:0000256" key="11">
    <source>
        <dbReference type="PIRNR" id="PIRNR006431"/>
    </source>
</evidence>
<evidence type="ECO:0000256" key="8">
    <source>
        <dbReference type="ARBA" id="ARBA00022670"/>
    </source>
</evidence>
<evidence type="ECO:0000256" key="2">
    <source>
        <dbReference type="ARBA" id="ARBA00004496"/>
    </source>
</evidence>
<feature type="active site" evidence="12">
    <location>
        <position position="281"/>
    </location>
</feature>
<dbReference type="NCBIfam" id="TIGR01249">
    <property type="entry name" value="pro_imino_pep_1"/>
    <property type="match status" value="1"/>
</dbReference>
<evidence type="ECO:0000256" key="4">
    <source>
        <dbReference type="ARBA" id="ARBA00012568"/>
    </source>
</evidence>
<protein>
    <recommendedName>
        <fullName evidence="5 11">Proline iminopeptidase</fullName>
        <shortName evidence="11">PIP</shortName>
        <ecNumber evidence="4 11">3.4.11.5</ecNumber>
    </recommendedName>
    <alternativeName>
        <fullName evidence="10 11">Prolyl aminopeptidase</fullName>
    </alternativeName>
</protein>
<gene>
    <name evidence="15" type="ordered locus">Rfer_0089</name>
</gene>
<evidence type="ECO:0000256" key="5">
    <source>
        <dbReference type="ARBA" id="ARBA00021843"/>
    </source>
</evidence>
<dbReference type="PANTHER" id="PTHR43722">
    <property type="entry name" value="PROLINE IMINOPEPTIDASE"/>
    <property type="match status" value="1"/>
</dbReference>
<dbReference type="ESTHER" id="rhofd-q223f3">
    <property type="family name" value="Proline_iminopeptidase"/>
</dbReference>
<dbReference type="GO" id="GO:0005737">
    <property type="term" value="C:cytoplasm"/>
    <property type="evidence" value="ECO:0007669"/>
    <property type="project" value="UniProtKB-SubCell"/>
</dbReference>
<feature type="active site" description="Proton donor" evidence="12">
    <location>
        <position position="309"/>
    </location>
</feature>
<accession>Q223F3</accession>
<dbReference type="AlphaFoldDB" id="Q223F3"/>
<organism evidence="15 16">
    <name type="scientific">Albidiferax ferrireducens (strain ATCC BAA-621 / DSM 15236 / T118)</name>
    <name type="common">Rhodoferax ferrireducens</name>
    <dbReference type="NCBI Taxonomy" id="338969"/>
    <lineage>
        <taxon>Bacteria</taxon>
        <taxon>Pseudomonadati</taxon>
        <taxon>Pseudomonadota</taxon>
        <taxon>Betaproteobacteria</taxon>
        <taxon>Burkholderiales</taxon>
        <taxon>Comamonadaceae</taxon>
        <taxon>Rhodoferax</taxon>
    </lineage>
</organism>
<evidence type="ECO:0000259" key="14">
    <source>
        <dbReference type="Pfam" id="PF00561"/>
    </source>
</evidence>
<reference evidence="16" key="1">
    <citation type="submission" date="2006-02" db="EMBL/GenBank/DDBJ databases">
        <title>Complete sequence of chromosome of Rhodoferax ferrireducens DSM 15236.</title>
        <authorList>
            <person name="Copeland A."/>
            <person name="Lucas S."/>
            <person name="Lapidus A."/>
            <person name="Barry K."/>
            <person name="Detter J.C."/>
            <person name="Glavina del Rio T."/>
            <person name="Hammon N."/>
            <person name="Israni S."/>
            <person name="Pitluck S."/>
            <person name="Brettin T."/>
            <person name="Bruce D."/>
            <person name="Han C."/>
            <person name="Tapia R."/>
            <person name="Gilna P."/>
            <person name="Kiss H."/>
            <person name="Schmutz J."/>
            <person name="Larimer F."/>
            <person name="Land M."/>
            <person name="Kyrpides N."/>
            <person name="Ivanova N."/>
            <person name="Richardson P."/>
        </authorList>
    </citation>
    <scope>NUCLEOTIDE SEQUENCE [LARGE SCALE GENOMIC DNA]</scope>
    <source>
        <strain evidence="16">ATCC BAA-621 / DSM 15236 / T118</strain>
    </source>
</reference>
<dbReference type="InterPro" id="IPR005944">
    <property type="entry name" value="Pro_iminopeptidase"/>
</dbReference>
<dbReference type="STRING" id="338969.Rfer_0089"/>
<dbReference type="OrthoDB" id="9796770at2"/>
<evidence type="ECO:0000256" key="7">
    <source>
        <dbReference type="ARBA" id="ARBA00022490"/>
    </source>
</evidence>
<dbReference type="InterPro" id="IPR002410">
    <property type="entry name" value="Peptidase_S33"/>
</dbReference>
<evidence type="ECO:0000313" key="15">
    <source>
        <dbReference type="EMBL" id="ABD67850.1"/>
    </source>
</evidence>
<dbReference type="GO" id="GO:0004177">
    <property type="term" value="F:aminopeptidase activity"/>
    <property type="evidence" value="ECO:0007669"/>
    <property type="project" value="UniProtKB-UniRule"/>
</dbReference>
<keyword evidence="16" id="KW-1185">Reference proteome</keyword>
<keyword evidence="7 11" id="KW-0963">Cytoplasm</keyword>
<comment type="catalytic activity">
    <reaction evidence="1 11 13">
        <text>Release of N-terminal proline from a peptide.</text>
        <dbReference type="EC" id="3.4.11.5"/>
    </reaction>
</comment>
<evidence type="ECO:0000256" key="9">
    <source>
        <dbReference type="ARBA" id="ARBA00022801"/>
    </source>
</evidence>
<evidence type="ECO:0000256" key="1">
    <source>
        <dbReference type="ARBA" id="ARBA00001585"/>
    </source>
</evidence>
<comment type="similarity">
    <text evidence="3 11 13">Belongs to the peptidase S33 family.</text>
</comment>
<dbReference type="KEGG" id="rfr:Rfer_0089"/>
<keyword evidence="6 11" id="KW-0031">Aminopeptidase</keyword>
<dbReference type="SUPFAM" id="SSF53474">
    <property type="entry name" value="alpha/beta-Hydrolases"/>
    <property type="match status" value="1"/>
</dbReference>
<dbReference type="eggNOG" id="COG2267">
    <property type="taxonomic scope" value="Bacteria"/>
</dbReference>
<evidence type="ECO:0000313" key="16">
    <source>
        <dbReference type="Proteomes" id="UP000008332"/>
    </source>
</evidence>
<dbReference type="InterPro" id="IPR000073">
    <property type="entry name" value="AB_hydrolase_1"/>
</dbReference>
<comment type="subcellular location">
    <subcellularLocation>
        <location evidence="2 11">Cytoplasm</location>
    </subcellularLocation>
</comment>
<evidence type="ECO:0000256" key="12">
    <source>
        <dbReference type="PIRSR" id="PIRSR006431-1"/>
    </source>
</evidence>
<dbReference type="InterPro" id="IPR029058">
    <property type="entry name" value="AB_hydrolase_fold"/>
</dbReference>
<evidence type="ECO:0000256" key="13">
    <source>
        <dbReference type="RuleBase" id="RU003421"/>
    </source>
</evidence>
<proteinExistence type="inferred from homology"/>
<feature type="active site" description="Nucleophile" evidence="12">
    <location>
        <position position="127"/>
    </location>
</feature>
<evidence type="ECO:0000256" key="10">
    <source>
        <dbReference type="ARBA" id="ARBA00029605"/>
    </source>
</evidence>
<dbReference type="EC" id="3.4.11.5" evidence="4 11"/>
<feature type="domain" description="AB hydrolase-1" evidence="14">
    <location>
        <begin position="55"/>
        <end position="313"/>
    </location>
</feature>
<dbReference type="PIRSF" id="PIRSF006431">
    <property type="entry name" value="Pept_S33"/>
    <property type="match status" value="1"/>
</dbReference>
<evidence type="ECO:0000256" key="3">
    <source>
        <dbReference type="ARBA" id="ARBA00010088"/>
    </source>
</evidence>
<dbReference type="PANTHER" id="PTHR43722:SF1">
    <property type="entry name" value="PROLINE IMINOPEPTIDASE"/>
    <property type="match status" value="1"/>
</dbReference>
<dbReference type="PRINTS" id="PR00793">
    <property type="entry name" value="PROAMNOPTASE"/>
</dbReference>
<sequence>MPNSKPKKEPPPMSADALNPLYPAIAPYRTGQLPVDDIHTLYWEECGNPDGVPALFLHGGPGAGLSPQHRQFFDPAYYRIVLFDQRGAGQSTPLGEALENTTDLLIHDIERLREQLGIAQWLVFGGSWGSTLALAYGEAHPERCTGFVLRGIFLCTRSEIDWFLNGIRLFFPQEHARFVADIPETERGNLLQAYARRLFSGNPAENMRAARTWSRYEGSCLHLLPHPEVAETFGSAAVGLGLGRLEAHYFLHDAFLSEDQLVRNVDRIRHLPAVIIQGRYDVVCPPVSAWRLHEAWPEASFQMIEDAGHAAFEPGIASALIAATNQFKRDGTL</sequence>
<dbReference type="Pfam" id="PF00561">
    <property type="entry name" value="Abhydrolase_1"/>
    <property type="match status" value="1"/>
</dbReference>
<dbReference type="HOGENOM" id="CLU_043739_2_2_4"/>
<keyword evidence="8 11" id="KW-0645">Protease</keyword>
<dbReference type="EMBL" id="CP000267">
    <property type="protein sequence ID" value="ABD67850.1"/>
    <property type="molecule type" value="Genomic_DNA"/>
</dbReference>
<evidence type="ECO:0000256" key="6">
    <source>
        <dbReference type="ARBA" id="ARBA00022438"/>
    </source>
</evidence>
<keyword evidence="9 11" id="KW-0378">Hydrolase</keyword>
<dbReference type="GO" id="GO:0006508">
    <property type="term" value="P:proteolysis"/>
    <property type="evidence" value="ECO:0007669"/>
    <property type="project" value="UniProtKB-KW"/>
</dbReference>
<dbReference type="Gene3D" id="3.40.50.1820">
    <property type="entry name" value="alpha/beta hydrolase"/>
    <property type="match status" value="1"/>
</dbReference>
<name>Q223F3_ALBFT</name>
<dbReference type="MEROPS" id="S33.001"/>
<dbReference type="Proteomes" id="UP000008332">
    <property type="component" value="Chromosome"/>
</dbReference>